<evidence type="ECO:0000313" key="5">
    <source>
        <dbReference type="Proteomes" id="UP000067711"/>
    </source>
</evidence>
<evidence type="ECO:0000259" key="3">
    <source>
        <dbReference type="Pfam" id="PF26079"/>
    </source>
</evidence>
<gene>
    <name evidence="4" type="ORF">WS71_02930</name>
</gene>
<feature type="domain" description="Baseplate J-like central" evidence="2">
    <location>
        <begin position="203"/>
        <end position="289"/>
    </location>
</feature>
<reference evidence="4 5" key="1">
    <citation type="submission" date="2015-12" db="EMBL/GenBank/DDBJ databases">
        <title>Diversity of Burkholderia near neighbor genomes.</title>
        <authorList>
            <person name="Sahl J."/>
            <person name="Wagner D."/>
            <person name="Keim P."/>
        </authorList>
    </citation>
    <scope>NUCLEOTIDE SEQUENCE [LARGE SCALE GENOMIC DNA]</scope>
    <source>
        <strain evidence="4 5">BDU8</strain>
    </source>
</reference>
<dbReference type="PIRSF" id="PIRSF020481">
    <property type="entry name" value="BAP"/>
    <property type="match status" value="1"/>
</dbReference>
<dbReference type="InterPro" id="IPR014507">
    <property type="entry name" value="Baseplate_assembly_J_pred"/>
</dbReference>
<dbReference type="PANTHER" id="PTHR35862">
    <property type="entry name" value="FELS-2 PROPHAGE PROTEIN"/>
    <property type="match status" value="1"/>
</dbReference>
<dbReference type="InterPro" id="IPR052726">
    <property type="entry name" value="Phage_Baseplate_Hub"/>
</dbReference>
<dbReference type="Proteomes" id="UP000067711">
    <property type="component" value="Chromosome 2"/>
</dbReference>
<dbReference type="InterPro" id="IPR058530">
    <property type="entry name" value="Baseplate_J-like_C"/>
</dbReference>
<name>A0A1B4FRS9_9BURK</name>
<dbReference type="Pfam" id="PF26079">
    <property type="entry name" value="Baseplate_J_C"/>
    <property type="match status" value="1"/>
</dbReference>
<dbReference type="InterPro" id="IPR058531">
    <property type="entry name" value="Baseplate_J_M"/>
</dbReference>
<dbReference type="RefSeq" id="WP_066492240.1">
    <property type="nucleotide sequence ID" value="NZ_CP013388.1"/>
</dbReference>
<accession>A0A1B4FRS9</accession>
<dbReference type="PANTHER" id="PTHR35862:SF1">
    <property type="entry name" value="FELS-2 PROPHAGE PROTEIN"/>
    <property type="match status" value="1"/>
</dbReference>
<organism evidence="4 5">
    <name type="scientific">Burkholderia mayonis</name>
    <dbReference type="NCBI Taxonomy" id="1385591"/>
    <lineage>
        <taxon>Bacteria</taxon>
        <taxon>Pseudomonadati</taxon>
        <taxon>Pseudomonadota</taxon>
        <taxon>Betaproteobacteria</taxon>
        <taxon>Burkholderiales</taxon>
        <taxon>Burkholderiaceae</taxon>
        <taxon>Burkholderia</taxon>
        <taxon>pseudomallei group</taxon>
    </lineage>
</organism>
<sequence length="383" mass="40574">MTLSEPNFIARDPQAITADIIAEYEARTGKTLYPAQVERVLIDIVAYRETLVRIGVQEAAKQNLVAFARAPMIDYLGQLVGVTRLPAQPAKTVVRFSIDAPLASNLLIAAGTRVETSDGGVSFATDTNAVLAASRTSVDVSATCEIAGALGNGWQPGQINSLVDDLGDVDVTVANTQTSANGYEEEETERLRERIQLAPEAFSTAGPRLAYVFHAKSAHQSIIDVSVIGPEMTTRDGRLVSVNGVPPGSVRVYPLVDTGLPGDDILARVAEALDDEKKRPLTDFVEVRAPTPVDYAIDARLTLYKDADAGTVLAQARVAAQAYRAGRAAGLGRDIVPAQLTAALQVPGVYDVDLNGLALRVLADDEWARCTSVSVVATGVAHG</sequence>
<evidence type="ECO:0000313" key="4">
    <source>
        <dbReference type="EMBL" id="AOJ06394.1"/>
    </source>
</evidence>
<proteinExistence type="predicted"/>
<evidence type="ECO:0000259" key="1">
    <source>
        <dbReference type="Pfam" id="PF04865"/>
    </source>
</evidence>
<feature type="domain" description="Baseplate J-like C-terminal" evidence="3">
    <location>
        <begin position="295"/>
        <end position="375"/>
    </location>
</feature>
<dbReference type="EMBL" id="CP013388">
    <property type="protein sequence ID" value="AOJ06394.1"/>
    <property type="molecule type" value="Genomic_DNA"/>
</dbReference>
<dbReference type="AlphaFoldDB" id="A0A1B4FRS9"/>
<protein>
    <submittedName>
        <fullName evidence="4">Baseplate protein</fullName>
    </submittedName>
</protein>
<dbReference type="Pfam" id="PF04865">
    <property type="entry name" value="Baseplate_J"/>
    <property type="match status" value="1"/>
</dbReference>
<dbReference type="InterPro" id="IPR006949">
    <property type="entry name" value="Barrel_Baseplate_J-like"/>
</dbReference>
<dbReference type="Pfam" id="PF26078">
    <property type="entry name" value="Baseplate_J_M"/>
    <property type="match status" value="1"/>
</dbReference>
<evidence type="ECO:0000259" key="2">
    <source>
        <dbReference type="Pfam" id="PF26078"/>
    </source>
</evidence>
<feature type="domain" description="Baseplate protein J-like barrel" evidence="1">
    <location>
        <begin position="94"/>
        <end position="182"/>
    </location>
</feature>